<comment type="catalytic activity">
    <reaction evidence="23">
        <text>32-hydroxyeburicol + reduced [NADPH--hemoprotein reductase] + O2 = 32-oxoeburicol + oxidized [NADPH--hemoprotein reductase] + 2 H2O + H(+)</text>
        <dbReference type="Rhea" id="RHEA:75431"/>
        <dbReference type="Rhea" id="RHEA-COMP:11964"/>
        <dbReference type="Rhea" id="RHEA-COMP:11965"/>
        <dbReference type="ChEBI" id="CHEBI:15377"/>
        <dbReference type="ChEBI" id="CHEBI:15378"/>
        <dbReference type="ChEBI" id="CHEBI:15379"/>
        <dbReference type="ChEBI" id="CHEBI:57618"/>
        <dbReference type="ChEBI" id="CHEBI:58210"/>
        <dbReference type="ChEBI" id="CHEBI:194328"/>
        <dbReference type="ChEBI" id="CHEBI:194329"/>
    </reaction>
    <physiologicalReaction direction="left-to-right" evidence="23">
        <dbReference type="Rhea" id="RHEA:75432"/>
    </physiologicalReaction>
</comment>
<dbReference type="EMBL" id="AF266481">
    <property type="protein sequence ID" value="AAF79204.1"/>
    <property type="molecule type" value="Genomic_DNA"/>
</dbReference>
<comment type="catalytic activity">
    <reaction evidence="15">
        <text>lanosterol + 3 reduced [NADPH--hemoprotein reductase] + 3 O2 = 4,4-dimethyl-5alpha-cholesta-8,14,24-trien-3beta-ol + formate + 3 oxidized [NADPH--hemoprotein reductase] + 4 H2O + 4 H(+)</text>
        <dbReference type="Rhea" id="RHEA:25286"/>
        <dbReference type="Rhea" id="RHEA-COMP:11964"/>
        <dbReference type="Rhea" id="RHEA-COMP:11965"/>
        <dbReference type="ChEBI" id="CHEBI:15377"/>
        <dbReference type="ChEBI" id="CHEBI:15378"/>
        <dbReference type="ChEBI" id="CHEBI:15379"/>
        <dbReference type="ChEBI" id="CHEBI:15740"/>
        <dbReference type="ChEBI" id="CHEBI:16521"/>
        <dbReference type="ChEBI" id="CHEBI:17813"/>
        <dbReference type="ChEBI" id="CHEBI:57618"/>
        <dbReference type="ChEBI" id="CHEBI:58210"/>
        <dbReference type="EC" id="1.14.14.154"/>
    </reaction>
    <physiologicalReaction direction="left-to-right" evidence="15">
        <dbReference type="Rhea" id="RHEA:25287"/>
    </physiologicalReaction>
</comment>
<dbReference type="SUPFAM" id="SSF48264">
    <property type="entry name" value="Cytochrome P450"/>
    <property type="match status" value="1"/>
</dbReference>
<dbReference type="InterPro" id="IPR050529">
    <property type="entry name" value="CYP450_sterol_14alpha_dmase"/>
</dbReference>
<dbReference type="FunFam" id="1.10.630.10:FF:000033">
    <property type="entry name" value="14-alpha sterol demethylase"/>
    <property type="match status" value="1"/>
</dbReference>
<name>Q9P462_EMEND</name>
<sequence>MLSPTLFSAYVLVGAIVAVLVNVIRQIFFRNTNEPPMVFHWVPFVGSTISYGMNPYNFFFSCREKYGDIYTFVMLGKKMTVYMGVKGNDFILNGKLKDLNAEEVYSPLTTPVFGSDVVYDCPNSKLMEQKKFIKFGLSQSALESHVPLIEKEVLDYIKTSPRFKGDSGVLDAPAAMAELTIYTAGSALQGKEVRKKLTAEFADLFHDLEMGFTPINFILPWAPLPQNRKRDIAHARMRETYMEIINQRRKNPDAQDHDMIWNLMHSTYKNGNPVPDKEIAHIMITLLMAGQHSSSSISAWILLRLASEPQILEELYQEQFANLKRDPRTGAFEPLQYKDLDLLPLHQNVIKETLRVHLSIHSILRKVKNPIPVPDTPYIIPTSHTLLASPGATALSDEYFPNANMWDPHRWENQRPDKEDEEGELIDYGYGAVAKRMSSPYLPFGGGRHRCIGEKFAYVNLGVIVATIVRNLKLYNVDGKTGVPATDYSSMFMGPMKPAVVGWERRFPARS</sequence>
<comment type="similarity">
    <text evidence="3 26">Belongs to the cytochrome P450 family.</text>
</comment>
<comment type="cofactor">
    <cofactor evidence="1 25">
        <name>heme</name>
        <dbReference type="ChEBI" id="CHEBI:30413"/>
    </cofactor>
</comment>
<dbReference type="GO" id="GO:0008168">
    <property type="term" value="F:methyltransferase activity"/>
    <property type="evidence" value="ECO:0007669"/>
    <property type="project" value="UniProtKB-KW"/>
</dbReference>
<comment type="catalytic activity">
    <reaction evidence="24">
        <text>eburicol + 3 reduced [NADPH--hemoprotein reductase] + 3 O2 = 14-demethyleburicol + formate + 3 oxidized [NADPH--hemoprotein reductase] + 4 H2O + 4 H(+)</text>
        <dbReference type="Rhea" id="RHEA:75439"/>
        <dbReference type="Rhea" id="RHEA-COMP:11964"/>
        <dbReference type="Rhea" id="RHEA-COMP:11965"/>
        <dbReference type="ChEBI" id="CHEBI:15377"/>
        <dbReference type="ChEBI" id="CHEBI:15378"/>
        <dbReference type="ChEBI" id="CHEBI:15379"/>
        <dbReference type="ChEBI" id="CHEBI:15740"/>
        <dbReference type="ChEBI" id="CHEBI:57618"/>
        <dbReference type="ChEBI" id="CHEBI:58210"/>
        <dbReference type="ChEBI" id="CHEBI:70315"/>
        <dbReference type="ChEBI" id="CHEBI:194330"/>
    </reaction>
    <physiologicalReaction direction="left-to-right" evidence="24">
        <dbReference type="Rhea" id="RHEA:75440"/>
    </physiologicalReaction>
</comment>
<evidence type="ECO:0000256" key="27">
    <source>
        <dbReference type="SAM" id="Phobius"/>
    </source>
</evidence>
<evidence type="ECO:0000256" key="25">
    <source>
        <dbReference type="PIRSR" id="PIRSR602403-1"/>
    </source>
</evidence>
<evidence type="ECO:0000256" key="23">
    <source>
        <dbReference type="ARBA" id="ARBA00052067"/>
    </source>
</evidence>
<keyword evidence="6 25" id="KW-0479">Metal-binding</keyword>
<comment type="catalytic activity">
    <reaction evidence="16">
        <text>a 14alpha-methyl steroid + 3 reduced [NADPH--hemoprotein reductase] + 3 O2 = a Delta(14) steroid + formate + 3 oxidized [NADPH--hemoprotein reductase] + 4 H2O + 4 H(+)</text>
        <dbReference type="Rhea" id="RHEA:54028"/>
        <dbReference type="Rhea" id="RHEA-COMP:11964"/>
        <dbReference type="Rhea" id="RHEA-COMP:11965"/>
        <dbReference type="ChEBI" id="CHEBI:15377"/>
        <dbReference type="ChEBI" id="CHEBI:15378"/>
        <dbReference type="ChEBI" id="CHEBI:15379"/>
        <dbReference type="ChEBI" id="CHEBI:15740"/>
        <dbReference type="ChEBI" id="CHEBI:57618"/>
        <dbReference type="ChEBI" id="CHEBI:58210"/>
        <dbReference type="ChEBI" id="CHEBI:138029"/>
        <dbReference type="ChEBI" id="CHEBI:138031"/>
        <dbReference type="EC" id="1.14.14.154"/>
    </reaction>
    <physiologicalReaction direction="left-to-right" evidence="16">
        <dbReference type="Rhea" id="RHEA:54029"/>
    </physiologicalReaction>
</comment>
<keyword evidence="10 26" id="KW-0503">Monooxygenase</keyword>
<dbReference type="InterPro" id="IPR017972">
    <property type="entry name" value="Cyt_P450_CS"/>
</dbReference>
<dbReference type="GO" id="GO:0016020">
    <property type="term" value="C:membrane"/>
    <property type="evidence" value="ECO:0007669"/>
    <property type="project" value="UniProtKB-SubCell"/>
</dbReference>
<evidence type="ECO:0000256" key="14">
    <source>
        <dbReference type="ARBA" id="ARBA00047587"/>
    </source>
</evidence>
<dbReference type="PANTHER" id="PTHR24304">
    <property type="entry name" value="CYTOCHROME P450 FAMILY 7"/>
    <property type="match status" value="1"/>
</dbReference>
<keyword evidence="7 27" id="KW-1133">Transmembrane helix</keyword>
<evidence type="ECO:0000256" key="5">
    <source>
        <dbReference type="ARBA" id="ARBA00022692"/>
    </source>
</evidence>
<comment type="subcellular location">
    <subcellularLocation>
        <location evidence="2">Membrane</location>
        <topology evidence="2">Single-pass membrane protein</topology>
    </subcellularLocation>
</comment>
<evidence type="ECO:0000256" key="12">
    <source>
        <dbReference type="ARBA" id="ARBA00038974"/>
    </source>
</evidence>
<keyword evidence="4 25" id="KW-0349">Heme</keyword>
<evidence type="ECO:0000256" key="26">
    <source>
        <dbReference type="RuleBase" id="RU000461"/>
    </source>
</evidence>
<evidence type="ECO:0000256" key="24">
    <source>
        <dbReference type="ARBA" id="ARBA00052625"/>
    </source>
</evidence>
<dbReference type="PRINTS" id="PR00385">
    <property type="entry name" value="P450"/>
</dbReference>
<organism evidence="28">
    <name type="scientific">Emericella nidulans</name>
    <name type="common">Aspergillus nidulans</name>
    <dbReference type="NCBI Taxonomy" id="162425"/>
    <lineage>
        <taxon>Eukaryota</taxon>
        <taxon>Fungi</taxon>
        <taxon>Dikarya</taxon>
        <taxon>Ascomycota</taxon>
        <taxon>Pezizomycotina</taxon>
        <taxon>Eurotiomycetes</taxon>
        <taxon>Eurotiomycetidae</taxon>
        <taxon>Eurotiales</taxon>
        <taxon>Aspergillaceae</taxon>
        <taxon>Aspergillus</taxon>
        <taxon>Aspergillus subgen. Nidulantes</taxon>
    </lineage>
</organism>
<evidence type="ECO:0000256" key="22">
    <source>
        <dbReference type="ARBA" id="ARBA00051806"/>
    </source>
</evidence>
<keyword evidence="9 25" id="KW-0408">Iron</keyword>
<evidence type="ECO:0000256" key="20">
    <source>
        <dbReference type="ARBA" id="ARBA00049450"/>
    </source>
</evidence>
<dbReference type="Gene3D" id="1.10.630.10">
    <property type="entry name" value="Cytochrome P450"/>
    <property type="match status" value="1"/>
</dbReference>
<evidence type="ECO:0000256" key="11">
    <source>
        <dbReference type="ARBA" id="ARBA00023136"/>
    </source>
</evidence>
<evidence type="ECO:0000256" key="15">
    <source>
        <dbReference type="ARBA" id="ARBA00047670"/>
    </source>
</evidence>
<keyword evidence="11 27" id="KW-0472">Membrane</keyword>
<evidence type="ECO:0000256" key="3">
    <source>
        <dbReference type="ARBA" id="ARBA00010617"/>
    </source>
</evidence>
<dbReference type="EC" id="1.14.14.154" evidence="12"/>
<evidence type="ECO:0000256" key="2">
    <source>
        <dbReference type="ARBA" id="ARBA00004167"/>
    </source>
</evidence>
<evidence type="ECO:0000256" key="17">
    <source>
        <dbReference type="ARBA" id="ARBA00048479"/>
    </source>
</evidence>
<evidence type="ECO:0000256" key="10">
    <source>
        <dbReference type="ARBA" id="ARBA00023033"/>
    </source>
</evidence>
<dbReference type="PROSITE" id="PS00086">
    <property type="entry name" value="CYTOCHROME_P450"/>
    <property type="match status" value="1"/>
</dbReference>
<comment type="catalytic activity">
    <reaction evidence="13">
        <text>32-hydroxylanosterol + reduced [NADPH--hemoprotein reductase] + O2 = 32-oxolanosterol + oxidized [NADPH--hemoprotein reductase] + 2 H2O + H(+)</text>
        <dbReference type="Rhea" id="RHEA:75107"/>
        <dbReference type="Rhea" id="RHEA-COMP:11964"/>
        <dbReference type="Rhea" id="RHEA-COMP:11965"/>
        <dbReference type="ChEBI" id="CHEBI:15377"/>
        <dbReference type="ChEBI" id="CHEBI:15378"/>
        <dbReference type="ChEBI" id="CHEBI:15379"/>
        <dbReference type="ChEBI" id="CHEBI:57618"/>
        <dbReference type="ChEBI" id="CHEBI:58210"/>
        <dbReference type="ChEBI" id="CHEBI:166681"/>
        <dbReference type="ChEBI" id="CHEBI:166806"/>
    </reaction>
    <physiologicalReaction direction="left-to-right" evidence="13">
        <dbReference type="Rhea" id="RHEA:75108"/>
    </physiologicalReaction>
</comment>
<evidence type="ECO:0000313" key="28">
    <source>
        <dbReference type="EMBL" id="AAF79204.1"/>
    </source>
</evidence>
<comment type="catalytic activity">
    <reaction evidence="18">
        <text>a 14alpha-methyl steroid + reduced [NADPH--hemoprotein reductase] + O2 = a 14alpha-hydroxymethyl steroid + oxidized [NADPH--hemoprotein reductase] + H2O + H(+)</text>
        <dbReference type="Rhea" id="RHEA:68060"/>
        <dbReference type="Rhea" id="RHEA-COMP:11964"/>
        <dbReference type="Rhea" id="RHEA-COMP:11965"/>
        <dbReference type="ChEBI" id="CHEBI:15377"/>
        <dbReference type="ChEBI" id="CHEBI:15378"/>
        <dbReference type="ChEBI" id="CHEBI:15379"/>
        <dbReference type="ChEBI" id="CHEBI:57618"/>
        <dbReference type="ChEBI" id="CHEBI:58210"/>
        <dbReference type="ChEBI" id="CHEBI:138029"/>
        <dbReference type="ChEBI" id="CHEBI:176901"/>
    </reaction>
    <physiologicalReaction direction="left-to-right" evidence="18">
        <dbReference type="Rhea" id="RHEA:68061"/>
    </physiologicalReaction>
</comment>
<dbReference type="CDD" id="cd11042">
    <property type="entry name" value="CYP51-like"/>
    <property type="match status" value="1"/>
</dbReference>
<dbReference type="GO" id="GO:0032259">
    <property type="term" value="P:methylation"/>
    <property type="evidence" value="ECO:0007669"/>
    <property type="project" value="UniProtKB-KW"/>
</dbReference>
<keyword evidence="28" id="KW-0489">Methyltransferase</keyword>
<keyword evidence="8 26" id="KW-0560">Oxidoreductase</keyword>
<evidence type="ECO:0000256" key="9">
    <source>
        <dbReference type="ARBA" id="ARBA00023004"/>
    </source>
</evidence>
<dbReference type="PANTHER" id="PTHR24304:SF2">
    <property type="entry name" value="24-HYDROXYCHOLESTEROL 7-ALPHA-HYDROXYLASE"/>
    <property type="match status" value="1"/>
</dbReference>
<evidence type="ECO:0000256" key="19">
    <source>
        <dbReference type="ARBA" id="ARBA00049163"/>
    </source>
</evidence>
<evidence type="ECO:0000256" key="1">
    <source>
        <dbReference type="ARBA" id="ARBA00001971"/>
    </source>
</evidence>
<comment type="catalytic activity">
    <reaction evidence="17">
        <text>32-oxolanosterol + reduced [NADPH--hemoprotein reductase] + O2 = 4,4-dimethyl-5alpha-cholesta-8,14,24-trien-3beta-ol + formate + oxidized [NADPH--hemoprotein reductase] + H2O + 2 H(+)</text>
        <dbReference type="Rhea" id="RHEA:75111"/>
        <dbReference type="Rhea" id="RHEA-COMP:11964"/>
        <dbReference type="Rhea" id="RHEA-COMP:11965"/>
        <dbReference type="ChEBI" id="CHEBI:15377"/>
        <dbReference type="ChEBI" id="CHEBI:15378"/>
        <dbReference type="ChEBI" id="CHEBI:15379"/>
        <dbReference type="ChEBI" id="CHEBI:15740"/>
        <dbReference type="ChEBI" id="CHEBI:17813"/>
        <dbReference type="ChEBI" id="CHEBI:57618"/>
        <dbReference type="ChEBI" id="CHEBI:58210"/>
        <dbReference type="ChEBI" id="CHEBI:166681"/>
    </reaction>
    <physiologicalReaction direction="left-to-right" evidence="17">
        <dbReference type="Rhea" id="RHEA:75112"/>
    </physiologicalReaction>
</comment>
<evidence type="ECO:0000256" key="7">
    <source>
        <dbReference type="ARBA" id="ARBA00022989"/>
    </source>
</evidence>
<dbReference type="InterPro" id="IPR002403">
    <property type="entry name" value="Cyt_P450_E_grp-IV"/>
</dbReference>
<keyword evidence="5 27" id="KW-0812">Transmembrane</keyword>
<evidence type="ECO:0000256" key="13">
    <source>
        <dbReference type="ARBA" id="ARBA00047379"/>
    </source>
</evidence>
<dbReference type="GO" id="GO:0005506">
    <property type="term" value="F:iron ion binding"/>
    <property type="evidence" value="ECO:0007669"/>
    <property type="project" value="InterPro"/>
</dbReference>
<evidence type="ECO:0000256" key="18">
    <source>
        <dbReference type="ARBA" id="ARBA00048866"/>
    </source>
</evidence>
<comment type="catalytic activity">
    <reaction evidence="19">
        <text>lanosterol + reduced [NADPH--hemoprotein reductase] + O2 = 32-hydroxylanosterol + oxidized [NADPH--hemoprotein reductase] + H2O + H(+)</text>
        <dbReference type="Rhea" id="RHEA:75103"/>
        <dbReference type="Rhea" id="RHEA-COMP:11964"/>
        <dbReference type="Rhea" id="RHEA-COMP:11965"/>
        <dbReference type="ChEBI" id="CHEBI:15377"/>
        <dbReference type="ChEBI" id="CHEBI:15378"/>
        <dbReference type="ChEBI" id="CHEBI:15379"/>
        <dbReference type="ChEBI" id="CHEBI:16521"/>
        <dbReference type="ChEBI" id="CHEBI:57618"/>
        <dbReference type="ChEBI" id="CHEBI:58210"/>
        <dbReference type="ChEBI" id="CHEBI:166806"/>
    </reaction>
    <physiologicalReaction direction="left-to-right" evidence="19">
        <dbReference type="Rhea" id="RHEA:75104"/>
    </physiologicalReaction>
</comment>
<feature type="transmembrane region" description="Helical" evidence="27">
    <location>
        <begin position="6"/>
        <end position="24"/>
    </location>
</feature>
<evidence type="ECO:0000256" key="16">
    <source>
        <dbReference type="ARBA" id="ARBA00047702"/>
    </source>
</evidence>
<comment type="catalytic activity">
    <reaction evidence="20">
        <text>a 14alpha-formyl steroid + reduced [NADPH--hemoprotein reductase] + O2 = a Delta(14) steroid + formate + oxidized [NADPH--hemoprotein reductase] + H2O + 2 H(+)</text>
        <dbReference type="Rhea" id="RHEA:68068"/>
        <dbReference type="Rhea" id="RHEA-COMP:11964"/>
        <dbReference type="Rhea" id="RHEA-COMP:11965"/>
        <dbReference type="ChEBI" id="CHEBI:15377"/>
        <dbReference type="ChEBI" id="CHEBI:15378"/>
        <dbReference type="ChEBI" id="CHEBI:15379"/>
        <dbReference type="ChEBI" id="CHEBI:15740"/>
        <dbReference type="ChEBI" id="CHEBI:57618"/>
        <dbReference type="ChEBI" id="CHEBI:58210"/>
        <dbReference type="ChEBI" id="CHEBI:138031"/>
        <dbReference type="ChEBI" id="CHEBI:176902"/>
    </reaction>
    <physiologicalReaction direction="left-to-right" evidence="20">
        <dbReference type="Rhea" id="RHEA:68069"/>
    </physiologicalReaction>
</comment>
<proteinExistence type="inferred from homology"/>
<dbReference type="Pfam" id="PF00067">
    <property type="entry name" value="p450"/>
    <property type="match status" value="1"/>
</dbReference>
<protein>
    <recommendedName>
        <fullName evidence="12">sterol 14alpha-demethylase</fullName>
        <ecNumber evidence="12">1.14.14.154</ecNumber>
    </recommendedName>
</protein>
<comment type="catalytic activity">
    <reaction evidence="14">
        <text>a 14alpha-hydroxymethyl steroid + reduced [NADPH--hemoprotein reductase] + O2 = a 14alpha-formyl steroid + oxidized [NADPH--hemoprotein reductase] + 2 H2O + H(+)</text>
        <dbReference type="Rhea" id="RHEA:68064"/>
        <dbReference type="Rhea" id="RHEA-COMP:11964"/>
        <dbReference type="Rhea" id="RHEA-COMP:11965"/>
        <dbReference type="ChEBI" id="CHEBI:15377"/>
        <dbReference type="ChEBI" id="CHEBI:15378"/>
        <dbReference type="ChEBI" id="CHEBI:15379"/>
        <dbReference type="ChEBI" id="CHEBI:57618"/>
        <dbReference type="ChEBI" id="CHEBI:58210"/>
        <dbReference type="ChEBI" id="CHEBI:176901"/>
        <dbReference type="ChEBI" id="CHEBI:176902"/>
    </reaction>
    <physiologicalReaction direction="left-to-right" evidence="14">
        <dbReference type="Rhea" id="RHEA:68065"/>
    </physiologicalReaction>
</comment>
<evidence type="ECO:0000256" key="8">
    <source>
        <dbReference type="ARBA" id="ARBA00023002"/>
    </source>
</evidence>
<accession>Q9P462</accession>
<reference evidence="28" key="1">
    <citation type="submission" date="2000-05" db="EMBL/GenBank/DDBJ databases">
        <title>Aspergillus nidulans P450 sterol 14 alpha-demethylase and flanking regions.</title>
        <authorList>
            <person name="Osherov N."/>
            <person name="May G.S."/>
        </authorList>
    </citation>
    <scope>NUCLEOTIDE SEQUENCE</scope>
</reference>
<evidence type="ECO:0000256" key="6">
    <source>
        <dbReference type="ARBA" id="ARBA00022723"/>
    </source>
</evidence>
<feature type="binding site" description="axial binding residue" evidence="25">
    <location>
        <position position="451"/>
    </location>
    <ligand>
        <name>heme</name>
        <dbReference type="ChEBI" id="CHEBI:30413"/>
    </ligand>
    <ligandPart>
        <name>Fe</name>
        <dbReference type="ChEBI" id="CHEBI:18248"/>
    </ligandPart>
</feature>
<dbReference type="GO" id="GO:0008398">
    <property type="term" value="F:sterol 14-demethylase activity"/>
    <property type="evidence" value="ECO:0007669"/>
    <property type="project" value="UniProtKB-EC"/>
</dbReference>
<dbReference type="InterPro" id="IPR001128">
    <property type="entry name" value="Cyt_P450"/>
</dbReference>
<dbReference type="AlphaFoldDB" id="Q9P462"/>
<comment type="catalytic activity">
    <reaction evidence="22">
        <text>eburicol + reduced [NADPH--hemoprotein reductase] + O2 = 32-hydroxyeburicol + oxidized [NADPH--hemoprotein reductase] + H2O + H(+)</text>
        <dbReference type="Rhea" id="RHEA:75427"/>
        <dbReference type="Rhea" id="RHEA-COMP:11964"/>
        <dbReference type="Rhea" id="RHEA-COMP:11965"/>
        <dbReference type="ChEBI" id="CHEBI:15377"/>
        <dbReference type="ChEBI" id="CHEBI:15378"/>
        <dbReference type="ChEBI" id="CHEBI:15379"/>
        <dbReference type="ChEBI" id="CHEBI:57618"/>
        <dbReference type="ChEBI" id="CHEBI:58210"/>
        <dbReference type="ChEBI" id="CHEBI:70315"/>
        <dbReference type="ChEBI" id="CHEBI:194328"/>
    </reaction>
    <physiologicalReaction direction="left-to-right" evidence="22">
        <dbReference type="Rhea" id="RHEA:75428"/>
    </physiologicalReaction>
</comment>
<dbReference type="PRINTS" id="PR00465">
    <property type="entry name" value="EP450IV"/>
</dbReference>
<dbReference type="GO" id="GO:0020037">
    <property type="term" value="F:heme binding"/>
    <property type="evidence" value="ECO:0007669"/>
    <property type="project" value="InterPro"/>
</dbReference>
<comment type="catalytic activity">
    <reaction evidence="21">
        <text>32-oxoeburicol + reduced [NADPH--hemoprotein reductase] + O2 = 14-demethyleburicol + formate + oxidized [NADPH--hemoprotein reductase] + H2O + 2 H(+)</text>
        <dbReference type="Rhea" id="RHEA:75435"/>
        <dbReference type="Rhea" id="RHEA-COMP:11964"/>
        <dbReference type="Rhea" id="RHEA-COMP:11965"/>
        <dbReference type="ChEBI" id="CHEBI:15377"/>
        <dbReference type="ChEBI" id="CHEBI:15378"/>
        <dbReference type="ChEBI" id="CHEBI:15379"/>
        <dbReference type="ChEBI" id="CHEBI:15740"/>
        <dbReference type="ChEBI" id="CHEBI:57618"/>
        <dbReference type="ChEBI" id="CHEBI:58210"/>
        <dbReference type="ChEBI" id="CHEBI:194329"/>
        <dbReference type="ChEBI" id="CHEBI:194330"/>
    </reaction>
    <physiologicalReaction direction="left-to-right" evidence="21">
        <dbReference type="Rhea" id="RHEA:75436"/>
    </physiologicalReaction>
</comment>
<evidence type="ECO:0000256" key="21">
    <source>
        <dbReference type="ARBA" id="ARBA00051540"/>
    </source>
</evidence>
<dbReference type="InterPro" id="IPR036396">
    <property type="entry name" value="Cyt_P450_sf"/>
</dbReference>
<keyword evidence="28" id="KW-0808">Transferase</keyword>
<evidence type="ECO:0000256" key="4">
    <source>
        <dbReference type="ARBA" id="ARBA00022617"/>
    </source>
</evidence>